<keyword evidence="2" id="KW-0596">Phosphopantetheine</keyword>
<dbReference type="GO" id="GO:0005829">
    <property type="term" value="C:cytosol"/>
    <property type="evidence" value="ECO:0007669"/>
    <property type="project" value="TreeGrafter"/>
</dbReference>
<dbReference type="InterPro" id="IPR020806">
    <property type="entry name" value="PKS_PP-bd"/>
</dbReference>
<reference evidence="5 6" key="1">
    <citation type="submission" date="2016-10" db="EMBL/GenBank/DDBJ databases">
        <authorList>
            <person name="de Groot N.N."/>
        </authorList>
    </citation>
    <scope>NUCLEOTIDE SEQUENCE [LARGE SCALE GENOMIC DNA]</scope>
    <source>
        <strain evidence="5 6">DSM 21039</strain>
    </source>
</reference>
<evidence type="ECO:0000259" key="4">
    <source>
        <dbReference type="PROSITE" id="PS50075"/>
    </source>
</evidence>
<dbReference type="Gene3D" id="3.40.50.980">
    <property type="match status" value="2"/>
</dbReference>
<protein>
    <submittedName>
        <fullName evidence="5">Amino acid adenylation domain-containing protein</fullName>
    </submittedName>
</protein>
<dbReference type="InterPro" id="IPR045851">
    <property type="entry name" value="AMP-bd_C_sf"/>
</dbReference>
<dbReference type="GO" id="GO:0009239">
    <property type="term" value="P:enterobactin biosynthetic process"/>
    <property type="evidence" value="ECO:0007669"/>
    <property type="project" value="TreeGrafter"/>
</dbReference>
<evidence type="ECO:0000256" key="3">
    <source>
        <dbReference type="ARBA" id="ARBA00022553"/>
    </source>
</evidence>
<evidence type="ECO:0000256" key="2">
    <source>
        <dbReference type="ARBA" id="ARBA00022450"/>
    </source>
</evidence>
<dbReference type="Pfam" id="PF13193">
    <property type="entry name" value="AMP-binding_C"/>
    <property type="match status" value="1"/>
</dbReference>
<dbReference type="GO" id="GO:0047527">
    <property type="term" value="F:2,3-dihydroxybenzoate-serine ligase activity"/>
    <property type="evidence" value="ECO:0007669"/>
    <property type="project" value="TreeGrafter"/>
</dbReference>
<accession>A0A1H8B7J9</accession>
<dbReference type="PANTHER" id="PTHR45527">
    <property type="entry name" value="NONRIBOSOMAL PEPTIDE SYNTHETASE"/>
    <property type="match status" value="1"/>
</dbReference>
<dbReference type="Gene3D" id="3.30.559.10">
    <property type="entry name" value="Chloramphenicol acetyltransferase-like domain"/>
    <property type="match status" value="1"/>
</dbReference>
<dbReference type="AlphaFoldDB" id="A0A1H8B7J9"/>
<dbReference type="Gene3D" id="3.30.300.30">
    <property type="match status" value="1"/>
</dbReference>
<dbReference type="FunFam" id="3.30.300.30:FF:000010">
    <property type="entry name" value="Enterobactin synthetase component F"/>
    <property type="match status" value="1"/>
</dbReference>
<proteinExistence type="predicted"/>
<dbReference type="FunFam" id="3.40.50.980:FF:000002">
    <property type="entry name" value="Enterobactin synthetase component F"/>
    <property type="match status" value="1"/>
</dbReference>
<dbReference type="Proteomes" id="UP000198984">
    <property type="component" value="Unassembled WGS sequence"/>
</dbReference>
<dbReference type="Gene3D" id="2.30.38.10">
    <property type="entry name" value="Luciferase, Domain 3"/>
    <property type="match status" value="1"/>
</dbReference>
<dbReference type="FunFam" id="3.40.50.12780:FF:000012">
    <property type="entry name" value="Non-ribosomal peptide synthetase"/>
    <property type="match status" value="1"/>
</dbReference>
<dbReference type="Gene3D" id="1.10.10.1830">
    <property type="entry name" value="Non-ribosomal peptide synthase, adenylation domain"/>
    <property type="match status" value="1"/>
</dbReference>
<dbReference type="InterPro" id="IPR009081">
    <property type="entry name" value="PP-bd_ACP"/>
</dbReference>
<dbReference type="CDD" id="cd17646">
    <property type="entry name" value="A_NRPS_AB3403-like"/>
    <property type="match status" value="1"/>
</dbReference>
<feature type="domain" description="Carrier" evidence="4">
    <location>
        <begin position="1030"/>
        <end position="1107"/>
    </location>
</feature>
<dbReference type="STRING" id="573321.SAMN04488505_106124"/>
<dbReference type="PROSITE" id="PS50075">
    <property type="entry name" value="CARRIER"/>
    <property type="match status" value="1"/>
</dbReference>
<dbReference type="InterPro" id="IPR025110">
    <property type="entry name" value="AMP-bd_C"/>
</dbReference>
<dbReference type="GO" id="GO:0031177">
    <property type="term" value="F:phosphopantetheine binding"/>
    <property type="evidence" value="ECO:0007669"/>
    <property type="project" value="InterPro"/>
</dbReference>
<keyword evidence="6" id="KW-1185">Reference proteome</keyword>
<dbReference type="SUPFAM" id="SSF47336">
    <property type="entry name" value="ACP-like"/>
    <property type="match status" value="1"/>
</dbReference>
<dbReference type="PANTHER" id="PTHR45527:SF1">
    <property type="entry name" value="FATTY ACID SYNTHASE"/>
    <property type="match status" value="1"/>
</dbReference>
<dbReference type="Pfam" id="PF00501">
    <property type="entry name" value="AMP-binding"/>
    <property type="match status" value="1"/>
</dbReference>
<dbReference type="InterPro" id="IPR006162">
    <property type="entry name" value="Ppantetheine_attach_site"/>
</dbReference>
<dbReference type="InterPro" id="IPR041464">
    <property type="entry name" value="TubC_N"/>
</dbReference>
<dbReference type="NCBIfam" id="TIGR01733">
    <property type="entry name" value="AA-adenyl-dom"/>
    <property type="match status" value="1"/>
</dbReference>
<dbReference type="GO" id="GO:0009366">
    <property type="term" value="C:enterobactin synthetase complex"/>
    <property type="evidence" value="ECO:0007669"/>
    <property type="project" value="TreeGrafter"/>
</dbReference>
<sequence>MEIKELLKELRENEVSLSLDGENLRLKFDHQELPGELVGKIKAAKNAIISYLKENSTTADVKAAIMPVPLSDEGYVLSSSQQRLWVLSQFEDGLAAYNITHQVELNGQYDITLFKRAVFAVLERHEILRTAFKKNSEGETRQWVVPMQQLDFTIHYQDLSGEADPLQAANDYVKADTDQPFDLEKAPLLRAALLQVAPGRYVFHYNIHHIIGDGWSMGVLANDVMAYYQAFLSDTNAALAPLTIQYKDFAAWQLKELTSAENTKHKEFWLTVLSGELPVTDLPSNLVRPAVRTQQGHTLETYLSKTLTSQLKAFTKAQEGSLFITLLALWEVLIYRYTGQEELITGSPVAGRNHADLENQIGCFVNTVVFRDQVAPNDSFLAHFNRVKRNALQAYAHQTYPFDQLLDDLNPKRYVNRNAIFDMMVVLQNTGKKREDSGADINTDAVYDKGAHLAKLDLEVNFAEAGSYLSFNVNFNTDVYEREMVTSLMKHFKQLASAIMANPEAGIQTFELLAANEKVRILEEFNLTDTVFEPCSTVVALFAAQAARNPDNTAVIFEGTTLTYKQLDDLSTQFSRYLTDRYKITRNDLAGIKQYRSEWMIITILAILKAGGAYLPIDPAYPQERLEYIRTDSAYKVCIDETVLEDFKALQENYETTPVDAAILPADYAYAIYTSGSTGQPKGVLNHHAGLTNRLLWMKTYLSVSPEAVILQKTPYTFDVSVWELLLPLICGAKLVFAIPDGHKDPYYLQNLIKEQQVTIAHFVPSMLKVFLNNVDSAAITSLQQVICSGEVLPAKVVSEFKTKMNSRIYNLYGPTEAAIDVTAIDLTHYDTELNGVPIGYPVSNTGIYLVNDAMMLQPVGVPGELLIGGVQVAHGYLNKPELTAAKFIENPFRKNDRLYRTGDIAKWNSDGSITFLGRRDNQVKIRGHRIELGEVTTQLLQHPEIKEAVVCARKNAEQDQELAAYIVSPVTQNASDLRRFLAARVPEYELPAYFIQLAALPLSANGKIDEKALPAPETQTLTASTAYVAPRNETEEKLIGIFARELGRQPQEIGINDNFFDLGANSIKLIKILNEIRAEMNVDIKPVFLFQYANINDLVKNVFTETAKEHEQENVLLSEEIDDMIDLMEE</sequence>
<dbReference type="PROSITE" id="PS00012">
    <property type="entry name" value="PHOSPHOPANTETHEINE"/>
    <property type="match status" value="1"/>
</dbReference>
<evidence type="ECO:0000313" key="6">
    <source>
        <dbReference type="Proteomes" id="UP000198984"/>
    </source>
</evidence>
<dbReference type="EMBL" id="FOBB01000006">
    <property type="protein sequence ID" value="SEM78048.1"/>
    <property type="molecule type" value="Genomic_DNA"/>
</dbReference>
<dbReference type="SUPFAM" id="SSF56801">
    <property type="entry name" value="Acetyl-CoA synthetase-like"/>
    <property type="match status" value="1"/>
</dbReference>
<dbReference type="InterPro" id="IPR001242">
    <property type="entry name" value="Condensation_dom"/>
</dbReference>
<dbReference type="SUPFAM" id="SSF52777">
    <property type="entry name" value="CoA-dependent acyltransferases"/>
    <property type="match status" value="2"/>
</dbReference>
<dbReference type="InterPro" id="IPR000873">
    <property type="entry name" value="AMP-dep_synth/lig_dom"/>
</dbReference>
<evidence type="ECO:0000256" key="1">
    <source>
        <dbReference type="ARBA" id="ARBA00001957"/>
    </source>
</evidence>
<comment type="cofactor">
    <cofactor evidence="1">
        <name>pantetheine 4'-phosphate</name>
        <dbReference type="ChEBI" id="CHEBI:47942"/>
    </cofactor>
</comment>
<keyword evidence="3" id="KW-0597">Phosphoprotein</keyword>
<dbReference type="OrthoDB" id="9778690at2"/>
<dbReference type="InterPro" id="IPR044894">
    <property type="entry name" value="TubC_N_sf"/>
</dbReference>
<dbReference type="InterPro" id="IPR023213">
    <property type="entry name" value="CAT-like_dom_sf"/>
</dbReference>
<dbReference type="Gene3D" id="3.30.559.30">
    <property type="entry name" value="Nonribosomal peptide synthetase, condensation domain"/>
    <property type="match status" value="1"/>
</dbReference>
<dbReference type="RefSeq" id="WP_089917447.1">
    <property type="nucleotide sequence ID" value="NZ_FOBB01000006.1"/>
</dbReference>
<dbReference type="Pfam" id="PF18563">
    <property type="entry name" value="TubC_N"/>
    <property type="match status" value="1"/>
</dbReference>
<dbReference type="SMART" id="SM00823">
    <property type="entry name" value="PKS_PP"/>
    <property type="match status" value="1"/>
</dbReference>
<organism evidence="5 6">
    <name type="scientific">Chitinophaga rupis</name>
    <dbReference type="NCBI Taxonomy" id="573321"/>
    <lineage>
        <taxon>Bacteria</taxon>
        <taxon>Pseudomonadati</taxon>
        <taxon>Bacteroidota</taxon>
        <taxon>Chitinophagia</taxon>
        <taxon>Chitinophagales</taxon>
        <taxon>Chitinophagaceae</taxon>
        <taxon>Chitinophaga</taxon>
    </lineage>
</organism>
<dbReference type="Pfam" id="PF00668">
    <property type="entry name" value="Condensation"/>
    <property type="match status" value="1"/>
</dbReference>
<dbReference type="Pfam" id="PF00550">
    <property type="entry name" value="PP-binding"/>
    <property type="match status" value="1"/>
</dbReference>
<dbReference type="CDD" id="cd19531">
    <property type="entry name" value="LCL_NRPS-like"/>
    <property type="match status" value="1"/>
</dbReference>
<dbReference type="InterPro" id="IPR010071">
    <property type="entry name" value="AA_adenyl_dom"/>
</dbReference>
<dbReference type="InterPro" id="IPR036736">
    <property type="entry name" value="ACP-like_sf"/>
</dbReference>
<gene>
    <name evidence="5" type="ORF">SAMN04488505_106124</name>
</gene>
<dbReference type="Gene3D" id="1.10.1200.10">
    <property type="entry name" value="ACP-like"/>
    <property type="match status" value="1"/>
</dbReference>
<name>A0A1H8B7J9_9BACT</name>
<dbReference type="GO" id="GO:0043041">
    <property type="term" value="P:amino acid activation for nonribosomal peptide biosynthetic process"/>
    <property type="evidence" value="ECO:0007669"/>
    <property type="project" value="TreeGrafter"/>
</dbReference>
<evidence type="ECO:0000313" key="5">
    <source>
        <dbReference type="EMBL" id="SEM78048.1"/>
    </source>
</evidence>